<feature type="region of interest" description="Disordered" evidence="1">
    <location>
        <begin position="117"/>
        <end position="146"/>
    </location>
</feature>
<feature type="region of interest" description="Disordered" evidence="1">
    <location>
        <begin position="176"/>
        <end position="195"/>
    </location>
</feature>
<evidence type="ECO:0000259" key="2">
    <source>
        <dbReference type="SMART" id="SM00382"/>
    </source>
</evidence>
<feature type="region of interest" description="Disordered" evidence="1">
    <location>
        <begin position="763"/>
        <end position="788"/>
    </location>
</feature>
<evidence type="ECO:0000313" key="3">
    <source>
        <dbReference type="EMBL" id="KZT74410.1"/>
    </source>
</evidence>
<dbReference type="AlphaFoldDB" id="A0A165U557"/>
<feature type="region of interest" description="Disordered" evidence="1">
    <location>
        <begin position="573"/>
        <end position="632"/>
    </location>
</feature>
<feature type="compositionally biased region" description="Basic residues" evidence="1">
    <location>
        <begin position="390"/>
        <end position="404"/>
    </location>
</feature>
<dbReference type="InterPro" id="IPR027417">
    <property type="entry name" value="P-loop_NTPase"/>
</dbReference>
<keyword evidence="3" id="KW-0378">Hydrolase</keyword>
<feature type="compositionally biased region" description="Polar residues" evidence="1">
    <location>
        <begin position="616"/>
        <end position="632"/>
    </location>
</feature>
<feature type="region of interest" description="Disordered" evidence="1">
    <location>
        <begin position="375"/>
        <end position="430"/>
    </location>
</feature>
<sequence length="988" mass="107979">MSQSKKQTTTRRKVKSKAAGQRTLFDLFPAQTSATRPECPEQENTAVAGDASRTHSSDLEIVEVAEGPSSPLTTDVDTLSDPTNAESEAALVDNAPTAPGKRENTAVRTKLRLKPTLPRASGSVSGSSQAIAEGHTHDDPIVIDSSPIRPTNVNRVSDKPFYSIFTQRTALPVISAPPNVSTREPTPFKHLNRRGVDVPYPARDCQHVRADQTNFSTSPCPLGRRSKDACSASQACASSQLYLQSYGHTIENSHTQGDKLLPRDTLSANTTDTSGQAARGSATVEPTFVSRNPETASRILADIPAVHKSYPAIKRLVGRIQSESRDEASSAPSSQELWTDTWRPRRADEVLGNEDRALYLRAWLLALKLHIESTPAPSQNSRAAEDKGGIGKKRQPLAKPRGTKRPQIVREVDRRKKRRRMGSEDPDDSWIVYDEEDDVPEVDDTCGDVESEDEFTFCQQSYSRLQRVVEEVEEPICLGPTATVAEAEEDKVPEFSYRTVQLGNQVHNTILLAGPSGCGKTAAVYACAEELGWDVFEVYPGIGERSGAALNKLIGDVGKNHIVKQTQRQQKTFFGSNATTQDPGVSVDGEVTKKAGRKRVPRRVASENGLDEHGHSQTQPPATAGSASVSSEHPPVSQSIVLIEEVDVLFESDANFWPSLINIIRECRRPVVMTCNDASLVPIGDLPLQDVLVFRPPPPALATSYLQCVAILERRSLEQSTVSRLYGRVAEAPCGHPRGSSTDPPARYPDLRQSLLQLQFSDSDVPTDRPAEPDAAVHQVSSSHDHPSLVGTREDLSVVYSADRLHNSLSFADCHLQRKQQDDLVDTMTADTGAANDELGYRILHNDALTASPAPINTTFYYQDEAIMETVLSNWQKLCPSMCSLPTGLHDGVIASREDTARMTFVLQDIQVPSDMLGNLSAAALDYGPWLRHMVSIDDAAEAIYLGLQAGKDGVRKTRNSLKAVQPVRYVPISESSRRTLTHTALRP</sequence>
<reference evidence="3 4" key="1">
    <citation type="journal article" date="2016" name="Mol. Biol. Evol.">
        <title>Comparative Genomics of Early-Diverging Mushroom-Forming Fungi Provides Insights into the Origins of Lignocellulose Decay Capabilities.</title>
        <authorList>
            <person name="Nagy L.G."/>
            <person name="Riley R."/>
            <person name="Tritt A."/>
            <person name="Adam C."/>
            <person name="Daum C."/>
            <person name="Floudas D."/>
            <person name="Sun H."/>
            <person name="Yadav J.S."/>
            <person name="Pangilinan J."/>
            <person name="Larsson K.H."/>
            <person name="Matsuura K."/>
            <person name="Barry K."/>
            <person name="Labutti K."/>
            <person name="Kuo R."/>
            <person name="Ohm R.A."/>
            <person name="Bhattacharya S.S."/>
            <person name="Shirouzu T."/>
            <person name="Yoshinaga Y."/>
            <person name="Martin F.M."/>
            <person name="Grigoriev I.V."/>
            <person name="Hibbett D.S."/>
        </authorList>
    </citation>
    <scope>NUCLEOTIDE SEQUENCE [LARGE SCALE GENOMIC DNA]</scope>
    <source>
        <strain evidence="3 4">L-15889</strain>
    </source>
</reference>
<dbReference type="Gene3D" id="3.40.50.300">
    <property type="entry name" value="P-loop containing nucleotide triphosphate hydrolases"/>
    <property type="match status" value="1"/>
</dbReference>
<feature type="compositionally biased region" description="Polar residues" evidence="1">
    <location>
        <begin position="266"/>
        <end position="276"/>
    </location>
</feature>
<dbReference type="GO" id="GO:0005634">
    <property type="term" value="C:nucleus"/>
    <property type="evidence" value="ECO:0007669"/>
    <property type="project" value="TreeGrafter"/>
</dbReference>
<organism evidence="3 4">
    <name type="scientific">Daedalea quercina L-15889</name>
    <dbReference type="NCBI Taxonomy" id="1314783"/>
    <lineage>
        <taxon>Eukaryota</taxon>
        <taxon>Fungi</taxon>
        <taxon>Dikarya</taxon>
        <taxon>Basidiomycota</taxon>
        <taxon>Agaricomycotina</taxon>
        <taxon>Agaricomycetes</taxon>
        <taxon>Polyporales</taxon>
        <taxon>Fomitopsis</taxon>
    </lineage>
</organism>
<keyword evidence="4" id="KW-1185">Reference proteome</keyword>
<dbReference type="GO" id="GO:0016787">
    <property type="term" value="F:hydrolase activity"/>
    <property type="evidence" value="ECO:0007669"/>
    <property type="project" value="UniProtKB-KW"/>
</dbReference>
<dbReference type="PANTHER" id="PTHR23389:SF21">
    <property type="entry name" value="ATPASE FAMILY AAA DOMAIN-CONTAINING PROTEIN 5"/>
    <property type="match status" value="1"/>
</dbReference>
<dbReference type="PANTHER" id="PTHR23389">
    <property type="entry name" value="CHROMOSOME TRANSMISSION FIDELITY FACTOR 18"/>
    <property type="match status" value="1"/>
</dbReference>
<dbReference type="SMART" id="SM00382">
    <property type="entry name" value="AAA"/>
    <property type="match status" value="1"/>
</dbReference>
<evidence type="ECO:0000313" key="4">
    <source>
        <dbReference type="Proteomes" id="UP000076727"/>
    </source>
</evidence>
<proteinExistence type="predicted"/>
<dbReference type="EMBL" id="KV429033">
    <property type="protein sequence ID" value="KZT74410.1"/>
    <property type="molecule type" value="Genomic_DNA"/>
</dbReference>
<dbReference type="Proteomes" id="UP000076727">
    <property type="component" value="Unassembled WGS sequence"/>
</dbReference>
<feature type="region of interest" description="Disordered" evidence="1">
    <location>
        <begin position="254"/>
        <end position="287"/>
    </location>
</feature>
<dbReference type="GO" id="GO:0003677">
    <property type="term" value="F:DNA binding"/>
    <property type="evidence" value="ECO:0007669"/>
    <property type="project" value="TreeGrafter"/>
</dbReference>
<dbReference type="SUPFAM" id="SSF52540">
    <property type="entry name" value="P-loop containing nucleoside triphosphate hydrolases"/>
    <property type="match status" value="1"/>
</dbReference>
<name>A0A165U557_9APHY</name>
<feature type="region of interest" description="Disordered" evidence="1">
    <location>
        <begin position="1"/>
        <end position="81"/>
    </location>
</feature>
<accession>A0A165U557</accession>
<gene>
    <name evidence="3" type="ORF">DAEQUDRAFT_761271</name>
</gene>
<feature type="domain" description="AAA+ ATPase" evidence="2">
    <location>
        <begin position="506"/>
        <end position="698"/>
    </location>
</feature>
<protein>
    <submittedName>
        <fullName evidence="3">p-loop containing nucleoside triphosphate hydrolase protein</fullName>
    </submittedName>
</protein>
<dbReference type="InterPro" id="IPR003593">
    <property type="entry name" value="AAA+_ATPase"/>
</dbReference>
<dbReference type="OrthoDB" id="9996895at2759"/>
<dbReference type="STRING" id="1314783.A0A165U557"/>
<feature type="compositionally biased region" description="Polar residues" evidence="1">
    <location>
        <begin position="70"/>
        <end position="81"/>
    </location>
</feature>
<evidence type="ECO:0000256" key="1">
    <source>
        <dbReference type="SAM" id="MobiDB-lite"/>
    </source>
</evidence>
<feature type="compositionally biased region" description="Polar residues" evidence="1">
    <location>
        <begin position="573"/>
        <end position="583"/>
    </location>
</feature>